<dbReference type="FunFam" id="3.40.50.2000:FF:000009">
    <property type="entry name" value="Sterol 3-beta-glucosyltransferase UGT80A2"/>
    <property type="match status" value="1"/>
</dbReference>
<evidence type="ECO:0000256" key="1">
    <source>
        <dbReference type="ARBA" id="ARBA00022679"/>
    </source>
</evidence>
<protein>
    <submittedName>
        <fullName evidence="4">Glycosyltransferase family 1 protein</fullName>
    </submittedName>
</protein>
<accession>A0A2J6Q229</accession>
<keyword evidence="1 4" id="KW-0808">Transferase</keyword>
<evidence type="ECO:0000259" key="3">
    <source>
        <dbReference type="Pfam" id="PF06722"/>
    </source>
</evidence>
<feature type="domain" description="Glycosyltransferase family 28 N-terminal" evidence="2">
    <location>
        <begin position="48"/>
        <end position="212"/>
    </location>
</feature>
<dbReference type="Proteomes" id="UP000235672">
    <property type="component" value="Unassembled WGS sequence"/>
</dbReference>
<organism evidence="4 5">
    <name type="scientific">Hyaloscypha hepaticicola</name>
    <dbReference type="NCBI Taxonomy" id="2082293"/>
    <lineage>
        <taxon>Eukaryota</taxon>
        <taxon>Fungi</taxon>
        <taxon>Dikarya</taxon>
        <taxon>Ascomycota</taxon>
        <taxon>Pezizomycotina</taxon>
        <taxon>Leotiomycetes</taxon>
        <taxon>Helotiales</taxon>
        <taxon>Hyaloscyphaceae</taxon>
        <taxon>Hyaloscypha</taxon>
    </lineage>
</organism>
<dbReference type="EMBL" id="KZ613485">
    <property type="protein sequence ID" value="PMD20340.1"/>
    <property type="molecule type" value="Genomic_DNA"/>
</dbReference>
<dbReference type="STRING" id="1745343.A0A2J6Q229"/>
<evidence type="ECO:0000313" key="4">
    <source>
        <dbReference type="EMBL" id="PMD20340.1"/>
    </source>
</evidence>
<gene>
    <name evidence="4" type="ORF">NA56DRAFT_671441</name>
</gene>
<dbReference type="InterPro" id="IPR002213">
    <property type="entry name" value="UDP_glucos_trans"/>
</dbReference>
<dbReference type="PANTHER" id="PTHR48050:SF13">
    <property type="entry name" value="STEROL 3-BETA-GLUCOSYLTRANSFERASE UGT80A2"/>
    <property type="match status" value="1"/>
</dbReference>
<dbReference type="Gene3D" id="3.40.50.2000">
    <property type="entry name" value="Glycogen Phosphorylase B"/>
    <property type="match status" value="2"/>
</dbReference>
<dbReference type="InterPro" id="IPR050426">
    <property type="entry name" value="Glycosyltransferase_28"/>
</dbReference>
<dbReference type="GO" id="GO:0005975">
    <property type="term" value="P:carbohydrate metabolic process"/>
    <property type="evidence" value="ECO:0007669"/>
    <property type="project" value="InterPro"/>
</dbReference>
<evidence type="ECO:0000259" key="2">
    <source>
        <dbReference type="Pfam" id="PF03033"/>
    </source>
</evidence>
<dbReference type="Pfam" id="PF03033">
    <property type="entry name" value="Glyco_transf_28"/>
    <property type="match status" value="1"/>
</dbReference>
<name>A0A2J6Q229_9HELO</name>
<proteinExistence type="predicted"/>
<evidence type="ECO:0000313" key="5">
    <source>
        <dbReference type="Proteomes" id="UP000235672"/>
    </source>
</evidence>
<dbReference type="GO" id="GO:0016906">
    <property type="term" value="F:sterol 3-beta-glucosyltransferase activity"/>
    <property type="evidence" value="ECO:0007669"/>
    <property type="project" value="UniProtKB-ARBA"/>
</dbReference>
<dbReference type="OrthoDB" id="5835829at2759"/>
<keyword evidence="5" id="KW-1185">Reference proteome</keyword>
<dbReference type="InterPro" id="IPR004276">
    <property type="entry name" value="GlycoTrans_28_N"/>
</dbReference>
<reference evidence="4 5" key="1">
    <citation type="submission" date="2016-05" db="EMBL/GenBank/DDBJ databases">
        <title>A degradative enzymes factory behind the ericoid mycorrhizal symbiosis.</title>
        <authorList>
            <consortium name="DOE Joint Genome Institute"/>
            <person name="Martino E."/>
            <person name="Morin E."/>
            <person name="Grelet G."/>
            <person name="Kuo A."/>
            <person name="Kohler A."/>
            <person name="Daghino S."/>
            <person name="Barry K."/>
            <person name="Choi C."/>
            <person name="Cichocki N."/>
            <person name="Clum A."/>
            <person name="Copeland A."/>
            <person name="Hainaut M."/>
            <person name="Haridas S."/>
            <person name="Labutti K."/>
            <person name="Lindquist E."/>
            <person name="Lipzen A."/>
            <person name="Khouja H.-R."/>
            <person name="Murat C."/>
            <person name="Ohm R."/>
            <person name="Olson A."/>
            <person name="Spatafora J."/>
            <person name="Veneault-Fourrey C."/>
            <person name="Henrissat B."/>
            <person name="Grigoriev I."/>
            <person name="Martin F."/>
            <person name="Perotto S."/>
        </authorList>
    </citation>
    <scope>NUCLEOTIDE SEQUENCE [LARGE SCALE GENOMIC DNA]</scope>
    <source>
        <strain evidence="4 5">UAMH 7357</strain>
    </source>
</reference>
<dbReference type="PANTHER" id="PTHR48050">
    <property type="entry name" value="STEROL 3-BETA-GLUCOSYLTRANSFERASE"/>
    <property type="match status" value="1"/>
</dbReference>
<sequence length="764" mass="81998">MDRTQKFPLPEYTEDASVVRTEQLDVGVQAQATAQAPEPQKTPSPLNIVIQVVGSRGDVQPFVALGQALKSTCKHRVRVATHPIFKSFVEQNGLEFFSIGGDPHELMAYMVRSPGLLPSLDVLRGGDVARHRKMVARMMVGCWRSCIEEGDGMCDLEEVKKGKPKTGKEAPFVADVIVANPPSFAHVHCGQKLGIPVHLMFTMPWTATQAFPHPLANIKNSSKDLGLVNYVSYAMVETLLWQGLGSVQNRFREKVLGLEPIRLAFGPRMLSRLKIPHTYCWSPSLIPKPQDWGTHVSVAGFYFLAGTTEYTPEPALSAFLFARPPPIYVGFGSIVIDDPVALTKTVFDAICLAGVRAVISKGWAGLGSGKIPGNIFLIGDVPHDWLFRRISAVVHHGGAGTTAAAMAAGKPSVIVPFFGDQFFWGDMIQKAGVGAKPIPGKELTAALLAAAINEVLQPVVLDRAEVLGSHIDGENGVVSGCASLHQHTEAQCIKCSMAPHQVAVWRVKKKEICLSAFAATVLLNARILRVQDLKLLRHVEYDLESGPWDPITGVVSSCLGMVGNMTKSLGDVPAAVSQANKARPIDGSVARGSLNVAQGTVFGTSKGVGRILLAGFRSPFEVMLMAARGFHNVPALYGDWSVRPPERITGVVSGFEAMGKEIGYSLYDGISGLFLHPMDGARHEGIAGFSKGLAIGLGGFVLKPIAAAWGIGGYTYEGINKEMEKLFGSSTKAHISLSRLAQGSEEFNGASDEEIAGVIRIFLA</sequence>
<dbReference type="SUPFAM" id="SSF53756">
    <property type="entry name" value="UDP-Glycosyltransferase/glycogen phosphorylase"/>
    <property type="match status" value="1"/>
</dbReference>
<dbReference type="InterPro" id="IPR010610">
    <property type="entry name" value="EryCIII-like_C"/>
</dbReference>
<feature type="domain" description="Erythromycin biosynthesis protein CIII-like C-terminal" evidence="3">
    <location>
        <begin position="368"/>
        <end position="457"/>
    </location>
</feature>
<dbReference type="Pfam" id="PF06722">
    <property type="entry name" value="EryCIII-like_C"/>
    <property type="match status" value="1"/>
</dbReference>
<dbReference type="FunFam" id="3.40.50.2000:FF:000268">
    <property type="entry name" value="Glycosyltransferase family 1 protein"/>
    <property type="match status" value="1"/>
</dbReference>
<dbReference type="CDD" id="cd03784">
    <property type="entry name" value="GT1_Gtf-like"/>
    <property type="match status" value="1"/>
</dbReference>
<dbReference type="AlphaFoldDB" id="A0A2J6Q229"/>